<keyword evidence="4" id="KW-1185">Reference proteome</keyword>
<dbReference type="InterPro" id="IPR000683">
    <property type="entry name" value="Gfo/Idh/MocA-like_OxRdtase_N"/>
</dbReference>
<feature type="domain" description="Gfo/Idh/MocA-like oxidoreductase C-terminal" evidence="2">
    <location>
        <begin position="145"/>
        <end position="345"/>
    </location>
</feature>
<dbReference type="InterPro" id="IPR036291">
    <property type="entry name" value="NAD(P)-bd_dom_sf"/>
</dbReference>
<dbReference type="Gene3D" id="3.30.360.10">
    <property type="entry name" value="Dihydrodipicolinate Reductase, domain 2"/>
    <property type="match status" value="1"/>
</dbReference>
<dbReference type="SUPFAM" id="SSF55347">
    <property type="entry name" value="Glyceraldehyde-3-phosphate dehydrogenase-like, C-terminal domain"/>
    <property type="match status" value="1"/>
</dbReference>
<dbReference type="EMBL" id="LT598454">
    <property type="protein sequence ID" value="SCU86209.1"/>
    <property type="molecule type" value="Genomic_DNA"/>
</dbReference>
<dbReference type="AlphaFoldDB" id="A0A1G4J8D5"/>
<dbReference type="GO" id="GO:0000166">
    <property type="term" value="F:nucleotide binding"/>
    <property type="evidence" value="ECO:0007669"/>
    <property type="project" value="InterPro"/>
</dbReference>
<evidence type="ECO:0000313" key="3">
    <source>
        <dbReference type="EMBL" id="SCU86209.1"/>
    </source>
</evidence>
<organism evidence="3 4">
    <name type="scientific">Lachancea dasiensis</name>
    <dbReference type="NCBI Taxonomy" id="1072105"/>
    <lineage>
        <taxon>Eukaryota</taxon>
        <taxon>Fungi</taxon>
        <taxon>Dikarya</taxon>
        <taxon>Ascomycota</taxon>
        <taxon>Saccharomycotina</taxon>
        <taxon>Saccharomycetes</taxon>
        <taxon>Saccharomycetales</taxon>
        <taxon>Saccharomycetaceae</taxon>
        <taxon>Lachancea</taxon>
    </lineage>
</organism>
<dbReference type="GO" id="GO:0006740">
    <property type="term" value="P:NADPH regeneration"/>
    <property type="evidence" value="ECO:0007669"/>
    <property type="project" value="EnsemblFungi"/>
</dbReference>
<reference evidence="3 4" key="1">
    <citation type="submission" date="2016-03" db="EMBL/GenBank/DDBJ databases">
        <authorList>
            <person name="Devillers H."/>
        </authorList>
    </citation>
    <scope>NUCLEOTIDE SEQUENCE [LARGE SCALE GENOMIC DNA]</scope>
    <source>
        <strain evidence="3">CBS 10888</strain>
    </source>
</reference>
<dbReference type="STRING" id="1266660.A0A1G4J8D5"/>
<proteinExistence type="predicted"/>
<dbReference type="PANTHER" id="PTHR42840">
    <property type="entry name" value="NAD(P)-BINDING ROSSMANN-FOLD SUPERFAMILY PROTEIN-RELATED"/>
    <property type="match status" value="1"/>
</dbReference>
<dbReference type="SUPFAM" id="SSF51735">
    <property type="entry name" value="NAD(P)-binding Rossmann-fold domains"/>
    <property type="match status" value="1"/>
</dbReference>
<evidence type="ECO:0000259" key="1">
    <source>
        <dbReference type="Pfam" id="PF01408"/>
    </source>
</evidence>
<feature type="domain" description="Gfo/Idh/MocA-like oxidoreductase N-terminal" evidence="1">
    <location>
        <begin position="6"/>
        <end position="125"/>
    </location>
</feature>
<dbReference type="Pfam" id="PF02894">
    <property type="entry name" value="GFO_IDH_MocA_C"/>
    <property type="match status" value="1"/>
</dbReference>
<evidence type="ECO:0000259" key="2">
    <source>
        <dbReference type="Pfam" id="PF02894"/>
    </source>
</evidence>
<evidence type="ECO:0000313" key="4">
    <source>
        <dbReference type="Proteomes" id="UP000190274"/>
    </source>
</evidence>
<name>A0A1G4J8D5_9SACH</name>
<gene>
    <name evidence="3" type="ORF">LADA_0D13014G</name>
</gene>
<dbReference type="Gene3D" id="3.40.50.720">
    <property type="entry name" value="NAD(P)-binding Rossmann-like Domain"/>
    <property type="match status" value="1"/>
</dbReference>
<accession>A0A1G4J8D5</accession>
<dbReference type="OrthoDB" id="64915at2759"/>
<dbReference type="Proteomes" id="UP000190274">
    <property type="component" value="Chromosome D"/>
</dbReference>
<dbReference type="PANTHER" id="PTHR42840:SF5">
    <property type="entry name" value="NAD(P)-BINDING ROSSMANN-FOLD SUPERFAMILY PROTEIN"/>
    <property type="match status" value="1"/>
</dbReference>
<dbReference type="Pfam" id="PF01408">
    <property type="entry name" value="GFO_IDH_MocA"/>
    <property type="match status" value="1"/>
</dbReference>
<dbReference type="GO" id="GO:0016651">
    <property type="term" value="F:oxidoreductase activity, acting on NAD(P)H"/>
    <property type="evidence" value="ECO:0007669"/>
    <property type="project" value="EnsemblFungi"/>
</dbReference>
<protein>
    <submittedName>
        <fullName evidence="3">LADA_0D13014g1_1</fullName>
    </submittedName>
</protein>
<dbReference type="GO" id="GO:0005737">
    <property type="term" value="C:cytoplasm"/>
    <property type="evidence" value="ECO:0007669"/>
    <property type="project" value="TreeGrafter"/>
</dbReference>
<sequence>MSSQLTVGIVGTGLFAKGSHLPAYQAMSDKFKPAAAFNRTKSKAEAFAEDAGIPKDKVYDNLDEILADDSIDFIDALLPVQFNAQTVEKCVAANKPVILEKPISATIAGARELVKIAESTDVPVAIAENWLYLNSAIELKKHLADIGPVTAFTYNSTGPFITNNKYLATTWRQKPEHIGGFLSDGGVHQLALLTEVLGEIGSVSALTKQVRKESGTDDVVFSTVKMKEDDVIGTFTYGSAFGSCEKWTYFKLYGLNGSVTLNLSDKKKPSITKIVGDSAETSGEPQTIPIGELDSFGVNEEFLNFYEAVVKKDKTLIKGTPRIAFHHLACVAAFLESSSKKGDNVTVEQP</sequence>
<dbReference type="InterPro" id="IPR004104">
    <property type="entry name" value="Gfo/Idh/MocA-like_OxRdtase_C"/>
</dbReference>